<organism evidence="7 8">
    <name type="scientific">Thiomonas delicata</name>
    <name type="common">Thiomonas cuprina</name>
    <dbReference type="NCBI Taxonomy" id="364030"/>
    <lineage>
        <taxon>Bacteria</taxon>
        <taxon>Pseudomonadati</taxon>
        <taxon>Pseudomonadota</taxon>
        <taxon>Betaproteobacteria</taxon>
        <taxon>Burkholderiales</taxon>
        <taxon>Thiomonas</taxon>
    </lineage>
</organism>
<keyword evidence="8" id="KW-1185">Reference proteome</keyword>
<evidence type="ECO:0000256" key="3">
    <source>
        <dbReference type="ARBA" id="ARBA00023004"/>
    </source>
</evidence>
<dbReference type="EMBL" id="FLMQ01000055">
    <property type="protein sequence ID" value="SBP87881.1"/>
    <property type="molecule type" value="Genomic_DNA"/>
</dbReference>
<dbReference type="GO" id="GO:0020037">
    <property type="term" value="F:heme binding"/>
    <property type="evidence" value="ECO:0007669"/>
    <property type="project" value="InterPro"/>
</dbReference>
<name>A0A238D3T6_THIDL</name>
<evidence type="ECO:0000259" key="6">
    <source>
        <dbReference type="PROSITE" id="PS51007"/>
    </source>
</evidence>
<evidence type="ECO:0000313" key="8">
    <source>
        <dbReference type="Proteomes" id="UP000214566"/>
    </source>
</evidence>
<evidence type="ECO:0000256" key="2">
    <source>
        <dbReference type="ARBA" id="ARBA00022723"/>
    </source>
</evidence>
<evidence type="ECO:0000256" key="1">
    <source>
        <dbReference type="ARBA" id="ARBA00022617"/>
    </source>
</evidence>
<dbReference type="SUPFAM" id="SSF46626">
    <property type="entry name" value="Cytochrome c"/>
    <property type="match status" value="1"/>
</dbReference>
<evidence type="ECO:0000256" key="5">
    <source>
        <dbReference type="SAM" id="Phobius"/>
    </source>
</evidence>
<keyword evidence="2 4" id="KW-0479">Metal-binding</keyword>
<protein>
    <recommendedName>
        <fullName evidence="6">Cytochrome c domain-containing protein</fullName>
    </recommendedName>
</protein>
<dbReference type="Gene3D" id="1.10.760.10">
    <property type="entry name" value="Cytochrome c-like domain"/>
    <property type="match status" value="1"/>
</dbReference>
<dbReference type="GO" id="GO:0009055">
    <property type="term" value="F:electron transfer activity"/>
    <property type="evidence" value="ECO:0007669"/>
    <property type="project" value="InterPro"/>
</dbReference>
<dbReference type="PROSITE" id="PS51007">
    <property type="entry name" value="CYTC"/>
    <property type="match status" value="1"/>
</dbReference>
<keyword evidence="5" id="KW-0472">Membrane</keyword>
<evidence type="ECO:0000256" key="4">
    <source>
        <dbReference type="PROSITE-ProRule" id="PRU00433"/>
    </source>
</evidence>
<feature type="domain" description="Cytochrome c" evidence="6">
    <location>
        <begin position="86"/>
        <end position="181"/>
    </location>
</feature>
<keyword evidence="5" id="KW-1133">Transmembrane helix</keyword>
<feature type="transmembrane region" description="Helical" evidence="5">
    <location>
        <begin position="7"/>
        <end position="27"/>
    </location>
</feature>
<dbReference type="OrthoDB" id="9809720at2"/>
<dbReference type="Proteomes" id="UP000214566">
    <property type="component" value="Unassembled WGS sequence"/>
</dbReference>
<keyword evidence="3 4" id="KW-0408">Iron</keyword>
<dbReference type="InterPro" id="IPR009056">
    <property type="entry name" value="Cyt_c-like_dom"/>
</dbReference>
<dbReference type="Pfam" id="PF00034">
    <property type="entry name" value="Cytochrom_C"/>
    <property type="match status" value="1"/>
</dbReference>
<dbReference type="AlphaFoldDB" id="A0A238D3T6"/>
<proteinExistence type="predicted"/>
<keyword evidence="1 4" id="KW-0349">Heme</keyword>
<keyword evidence="5" id="KW-0812">Transmembrane</keyword>
<sequence length="199" mass="22038">MYTKDPAFWRAGAISATLVMLVILGFLSANSLAVITAGGGGHVPPYTVINHQISYQYDPEKDQDMPVIGGEQLLFGKRYDAAQASALIGQGKLVIQSRACIDCHTFLGNGAYYAPDLTKSWLDPAWKAQWMPMTQSKTKEEAMVKFLMHPERYPTWSREMPNLQLSQSSAEAVVAYLKWLSSINTNGFPANFNNASQQQ</sequence>
<gene>
    <name evidence="7" type="ORF">THIARS_60594</name>
</gene>
<dbReference type="GO" id="GO:0046872">
    <property type="term" value="F:metal ion binding"/>
    <property type="evidence" value="ECO:0007669"/>
    <property type="project" value="UniProtKB-KW"/>
</dbReference>
<accession>A0A238D3T6</accession>
<reference evidence="7 8" key="1">
    <citation type="submission" date="2016-06" db="EMBL/GenBank/DDBJ databases">
        <authorList>
            <person name="Kjaerup R.B."/>
            <person name="Dalgaard T.S."/>
            <person name="Juul-Madsen H.R."/>
        </authorList>
    </citation>
    <scope>NUCLEOTIDE SEQUENCE [LARGE SCALE GENOMIC DNA]</scope>
    <source>
        <strain evidence="7 8">DSM 16361</strain>
    </source>
</reference>
<dbReference type="RefSeq" id="WP_141202353.1">
    <property type="nucleotide sequence ID" value="NZ_LT592170.1"/>
</dbReference>
<dbReference type="InterPro" id="IPR036909">
    <property type="entry name" value="Cyt_c-like_dom_sf"/>
</dbReference>
<evidence type="ECO:0000313" key="7">
    <source>
        <dbReference type="EMBL" id="SBP87881.1"/>
    </source>
</evidence>